<sequence length="365" mass="39814">MPLVIICMNEIIRRGSKGLGKTANGGNDGSFASHERESSESPKERMQRIYEEAGADLSYEEDYANVLGIASRKALSYDGQWVDRDDITQDAVIRVLEQAQKRGYTDVSKEAKDGGRAGVVAQAVTHSIIRVKHQGEHHTAVSGRKRLNERRQEREASLGRNLSPAEVEALAEDVRMNDFAPGRRPSPGYHVLRIDSLSTEERDEDGRLTNYGTLATEDEYPSHADAGDSTAIGQLADRVAAGKNTDKAERAAEGGISAAEGRKMLWNTYRSANPEIPELQPVAAQERREAQNLIEAAGGAHKVAGSWLDNEEVDPKTEAAFFAPWGSGFNTTTDQKIAVAEKIASNRDYAEHLWAAALGVTAKKS</sequence>
<name>A0A4R6RZP9_9MICO</name>
<protein>
    <submittedName>
        <fullName evidence="2">Uncharacterized protein</fullName>
    </submittedName>
</protein>
<organism evidence="2 3">
    <name type="scientific">Leucobacter luti</name>
    <dbReference type="NCBI Taxonomy" id="340320"/>
    <lineage>
        <taxon>Bacteria</taxon>
        <taxon>Bacillati</taxon>
        <taxon>Actinomycetota</taxon>
        <taxon>Actinomycetes</taxon>
        <taxon>Micrococcales</taxon>
        <taxon>Microbacteriaceae</taxon>
        <taxon>Leucobacter</taxon>
    </lineage>
</organism>
<accession>A0A4R6RZP9</accession>
<feature type="region of interest" description="Disordered" evidence="1">
    <location>
        <begin position="17"/>
        <end position="46"/>
    </location>
</feature>
<keyword evidence="3" id="KW-1185">Reference proteome</keyword>
<evidence type="ECO:0000313" key="2">
    <source>
        <dbReference type="EMBL" id="TDP92404.1"/>
    </source>
</evidence>
<dbReference type="AlphaFoldDB" id="A0A4R6RZP9"/>
<feature type="compositionally biased region" description="Basic and acidic residues" evidence="1">
    <location>
        <begin position="33"/>
        <end position="46"/>
    </location>
</feature>
<evidence type="ECO:0000313" key="3">
    <source>
        <dbReference type="Proteomes" id="UP000295601"/>
    </source>
</evidence>
<dbReference type="Proteomes" id="UP000295601">
    <property type="component" value="Unassembled WGS sequence"/>
</dbReference>
<reference evidence="2 3" key="1">
    <citation type="submission" date="2019-03" db="EMBL/GenBank/DDBJ databases">
        <title>Genomic analyses of the natural microbiome of Caenorhabditis elegans.</title>
        <authorList>
            <person name="Samuel B."/>
        </authorList>
    </citation>
    <scope>NUCLEOTIDE SEQUENCE [LARGE SCALE GENOMIC DNA]</scope>
    <source>
        <strain evidence="2 3">JUb18</strain>
    </source>
</reference>
<feature type="region of interest" description="Disordered" evidence="1">
    <location>
        <begin position="178"/>
        <end position="207"/>
    </location>
</feature>
<dbReference type="EMBL" id="SNYA01000004">
    <property type="protein sequence ID" value="TDP92404.1"/>
    <property type="molecule type" value="Genomic_DNA"/>
</dbReference>
<evidence type="ECO:0000256" key="1">
    <source>
        <dbReference type="SAM" id="MobiDB-lite"/>
    </source>
</evidence>
<gene>
    <name evidence="2" type="ORF">EDF62_1611</name>
</gene>
<proteinExistence type="predicted"/>
<feature type="region of interest" description="Disordered" evidence="1">
    <location>
        <begin position="135"/>
        <end position="160"/>
    </location>
</feature>
<comment type="caution">
    <text evidence="2">The sequence shown here is derived from an EMBL/GenBank/DDBJ whole genome shotgun (WGS) entry which is preliminary data.</text>
</comment>